<organism evidence="2 3">
    <name type="scientific">Candidozyma auris</name>
    <name type="common">Yeast</name>
    <name type="synonym">Candida auris</name>
    <dbReference type="NCBI Taxonomy" id="498019"/>
    <lineage>
        <taxon>Eukaryota</taxon>
        <taxon>Fungi</taxon>
        <taxon>Dikarya</taxon>
        <taxon>Ascomycota</taxon>
        <taxon>Saccharomycotina</taxon>
        <taxon>Pichiomycetes</taxon>
        <taxon>Metschnikowiaceae</taxon>
        <taxon>Candidozyma</taxon>
    </lineage>
</organism>
<reference evidence="3" key="1">
    <citation type="journal article" date="2015" name="BMC Genomics">
        <title>Draft genome of a commonly misdiagnosed multidrug resistant pathogen Candida auris.</title>
        <authorList>
            <person name="Chatterjee S."/>
            <person name="Alampalli S.V."/>
            <person name="Nageshan R.K."/>
            <person name="Chettiar S.T."/>
            <person name="Joshi S."/>
            <person name="Tatu U.S."/>
        </authorList>
    </citation>
    <scope>NUCLEOTIDE SEQUENCE [LARGE SCALE GENOMIC DNA]</scope>
    <source>
        <strain evidence="3">6684</strain>
    </source>
</reference>
<proteinExistence type="predicted"/>
<sequence>MQQEVQVVVQLGMISMIIMRHMAVMRMAPMKLFGVINWRDLSHGRRHRRLRP</sequence>
<comment type="caution">
    <text evidence="2">The sequence shown here is derived from an EMBL/GenBank/DDBJ whole genome shotgun (WGS) entry which is preliminary data.</text>
</comment>
<evidence type="ECO:0000256" key="1">
    <source>
        <dbReference type="SAM" id="Phobius"/>
    </source>
</evidence>
<feature type="transmembrane region" description="Helical" evidence="1">
    <location>
        <begin position="6"/>
        <end position="23"/>
    </location>
</feature>
<keyword evidence="1" id="KW-1133">Transmembrane helix</keyword>
<accession>A0A0L0NQK6</accession>
<dbReference type="VEuPathDB" id="FungiDB:QG37_07303"/>
<gene>
    <name evidence="2" type="ORF">QG37_07303</name>
</gene>
<keyword evidence="1" id="KW-0812">Transmembrane</keyword>
<evidence type="ECO:0000313" key="3">
    <source>
        <dbReference type="Proteomes" id="UP000037122"/>
    </source>
</evidence>
<dbReference type="EMBL" id="LGST01000056">
    <property type="protein sequence ID" value="KND96416.1"/>
    <property type="molecule type" value="Genomic_DNA"/>
</dbReference>
<protein>
    <submittedName>
        <fullName evidence="2">Uncharacterized protein</fullName>
    </submittedName>
</protein>
<evidence type="ECO:0000313" key="2">
    <source>
        <dbReference type="EMBL" id="KND96416.1"/>
    </source>
</evidence>
<dbReference type="AlphaFoldDB" id="A0A0L0NQK6"/>
<dbReference type="Proteomes" id="UP000037122">
    <property type="component" value="Unassembled WGS sequence"/>
</dbReference>
<name>A0A0L0NQK6_CANAR</name>
<keyword evidence="1" id="KW-0472">Membrane</keyword>